<evidence type="ECO:0000313" key="4">
    <source>
        <dbReference type="Proteomes" id="UP001445335"/>
    </source>
</evidence>
<evidence type="ECO:0000256" key="2">
    <source>
        <dbReference type="SAM" id="SignalP"/>
    </source>
</evidence>
<feature type="region of interest" description="Disordered" evidence="1">
    <location>
        <begin position="21"/>
        <end position="51"/>
    </location>
</feature>
<evidence type="ECO:0000313" key="3">
    <source>
        <dbReference type="EMBL" id="KAK9842494.1"/>
    </source>
</evidence>
<dbReference type="AlphaFoldDB" id="A0AAW1S9A1"/>
<dbReference type="PANTHER" id="PTHR36006:SF2">
    <property type="entry name" value="OS06G0704200 PROTEIN"/>
    <property type="match status" value="1"/>
</dbReference>
<reference evidence="3 4" key="1">
    <citation type="journal article" date="2024" name="Nat. Commun.">
        <title>Phylogenomics reveals the evolutionary origins of lichenization in chlorophyte algae.</title>
        <authorList>
            <person name="Puginier C."/>
            <person name="Libourel C."/>
            <person name="Otte J."/>
            <person name="Skaloud P."/>
            <person name="Haon M."/>
            <person name="Grisel S."/>
            <person name="Petersen M."/>
            <person name="Berrin J.G."/>
            <person name="Delaux P.M."/>
            <person name="Dal Grande F."/>
            <person name="Keller J."/>
        </authorList>
    </citation>
    <scope>NUCLEOTIDE SEQUENCE [LARGE SCALE GENOMIC DNA]</scope>
    <source>
        <strain evidence="3 4">SAG 245.80</strain>
    </source>
</reference>
<comment type="caution">
    <text evidence="3">The sequence shown here is derived from an EMBL/GenBank/DDBJ whole genome shotgun (WGS) entry which is preliminary data.</text>
</comment>
<dbReference type="PANTHER" id="PTHR36006">
    <property type="entry name" value="BNAC02G25390D PROTEIN"/>
    <property type="match status" value="1"/>
</dbReference>
<name>A0AAW1S9A1_9CHLO</name>
<dbReference type="Proteomes" id="UP001445335">
    <property type="component" value="Unassembled WGS sequence"/>
</dbReference>
<keyword evidence="2" id="KW-0732">Signal</keyword>
<accession>A0AAW1S9A1</accession>
<gene>
    <name evidence="3" type="ORF">WJX81_002694</name>
</gene>
<protein>
    <submittedName>
        <fullName evidence="3">Uncharacterized protein</fullName>
    </submittedName>
</protein>
<feature type="compositionally biased region" description="Polar residues" evidence="1">
    <location>
        <begin position="25"/>
        <end position="40"/>
    </location>
</feature>
<proteinExistence type="predicted"/>
<feature type="signal peptide" evidence="2">
    <location>
        <begin position="1"/>
        <end position="20"/>
    </location>
</feature>
<sequence>MTVGTACVTAVLLHAAGAWAAPPDSSDTMNNIPQELSSGGRSEPSLAAAFSGERGREVQGCARKCVATCIRGGGGAPGLGPLALRKEPTVFKETFRSRGYCLGECTQLCSLSVRGEAGVGG</sequence>
<evidence type="ECO:0000256" key="1">
    <source>
        <dbReference type="SAM" id="MobiDB-lite"/>
    </source>
</evidence>
<feature type="chain" id="PRO_5043475163" evidence="2">
    <location>
        <begin position="21"/>
        <end position="121"/>
    </location>
</feature>
<organism evidence="3 4">
    <name type="scientific">Elliptochloris bilobata</name>
    <dbReference type="NCBI Taxonomy" id="381761"/>
    <lineage>
        <taxon>Eukaryota</taxon>
        <taxon>Viridiplantae</taxon>
        <taxon>Chlorophyta</taxon>
        <taxon>core chlorophytes</taxon>
        <taxon>Trebouxiophyceae</taxon>
        <taxon>Trebouxiophyceae incertae sedis</taxon>
        <taxon>Elliptochloris clade</taxon>
        <taxon>Elliptochloris</taxon>
    </lineage>
</organism>
<keyword evidence="4" id="KW-1185">Reference proteome</keyword>
<dbReference type="EMBL" id="JALJOU010000007">
    <property type="protein sequence ID" value="KAK9842494.1"/>
    <property type="molecule type" value="Genomic_DNA"/>
</dbReference>